<dbReference type="Pfam" id="PF01040">
    <property type="entry name" value="UbiA"/>
    <property type="match status" value="1"/>
</dbReference>
<gene>
    <name evidence="7" type="ORF">ACI2L5_42890</name>
</gene>
<accession>A0ABW8M0C1</accession>
<proteinExistence type="predicted"/>
<comment type="subcellular location">
    <subcellularLocation>
        <location evidence="1">Membrane</location>
        <topology evidence="1">Multi-pass membrane protein</topology>
    </subcellularLocation>
</comment>
<evidence type="ECO:0000256" key="6">
    <source>
        <dbReference type="SAM" id="Phobius"/>
    </source>
</evidence>
<dbReference type="PANTHER" id="PTHR42723">
    <property type="entry name" value="CHLOROPHYLL SYNTHASE"/>
    <property type="match status" value="1"/>
</dbReference>
<feature type="transmembrane region" description="Helical" evidence="6">
    <location>
        <begin position="115"/>
        <end position="146"/>
    </location>
</feature>
<feature type="region of interest" description="Disordered" evidence="5">
    <location>
        <begin position="1"/>
        <end position="21"/>
    </location>
</feature>
<dbReference type="PANTHER" id="PTHR42723:SF1">
    <property type="entry name" value="CHLOROPHYLL SYNTHASE, CHLOROPLASTIC"/>
    <property type="match status" value="1"/>
</dbReference>
<evidence type="ECO:0000256" key="3">
    <source>
        <dbReference type="ARBA" id="ARBA00022989"/>
    </source>
</evidence>
<keyword evidence="2 6" id="KW-0812">Transmembrane</keyword>
<organism evidence="7 8">
    <name type="scientific">Streptomyces milbemycinicus</name>
    <dbReference type="NCBI Taxonomy" id="476552"/>
    <lineage>
        <taxon>Bacteria</taxon>
        <taxon>Bacillati</taxon>
        <taxon>Actinomycetota</taxon>
        <taxon>Actinomycetes</taxon>
        <taxon>Kitasatosporales</taxon>
        <taxon>Streptomycetaceae</taxon>
        <taxon>Streptomyces</taxon>
    </lineage>
</organism>
<feature type="compositionally biased region" description="Low complexity" evidence="5">
    <location>
        <begin position="1"/>
        <end position="17"/>
    </location>
</feature>
<feature type="transmembrane region" description="Helical" evidence="6">
    <location>
        <begin position="287"/>
        <end position="307"/>
    </location>
</feature>
<evidence type="ECO:0000313" key="7">
    <source>
        <dbReference type="EMBL" id="MFK4271608.1"/>
    </source>
</evidence>
<sequence length="309" mass="32160">MPRASKAPPAAPGSKSPQLPPHTAAARVAWLCLREARPVVQVVFLARFTVGVLGAWPSEHLPATRVATGALAWFCATASAYLLNGVMDLPEDRANGSRRPLASGALSARAARRAIAVLTLAALLLSVFDLGLFLCVGGILFLGWAYSAPPLSAKRRSWSSSLSVTATGLCAYGAGAQAAGGEPHPGLWLFAAVMSAWMGLVGAFAKDLGDIPGDREGGRRTLAVVRGEKAARTVTAVCAPAVGLVFAVGALLYDPPLLAAAVVLLCGAGWISWLCRHPATGRERAPYRAFMVCQYATHLAIAAVLLLEM</sequence>
<dbReference type="InterPro" id="IPR044878">
    <property type="entry name" value="UbiA_sf"/>
</dbReference>
<evidence type="ECO:0000313" key="8">
    <source>
        <dbReference type="Proteomes" id="UP001620295"/>
    </source>
</evidence>
<dbReference type="CDD" id="cd13956">
    <property type="entry name" value="PT_UbiA"/>
    <property type="match status" value="1"/>
</dbReference>
<name>A0ABW8M0C1_9ACTN</name>
<feature type="transmembrane region" description="Helical" evidence="6">
    <location>
        <begin position="187"/>
        <end position="209"/>
    </location>
</feature>
<feature type="transmembrane region" description="Helical" evidence="6">
    <location>
        <begin position="257"/>
        <end position="275"/>
    </location>
</feature>
<protein>
    <submittedName>
        <fullName evidence="7">UbiA family prenyltransferase</fullName>
    </submittedName>
</protein>
<keyword evidence="3 6" id="KW-1133">Transmembrane helix</keyword>
<feature type="transmembrane region" description="Helical" evidence="6">
    <location>
        <begin position="230"/>
        <end position="251"/>
    </location>
</feature>
<keyword evidence="4 6" id="KW-0472">Membrane</keyword>
<dbReference type="RefSeq" id="WP_404748469.1">
    <property type="nucleotide sequence ID" value="NZ_JBJDQH010000019.1"/>
</dbReference>
<keyword evidence="8" id="KW-1185">Reference proteome</keyword>
<evidence type="ECO:0000256" key="2">
    <source>
        <dbReference type="ARBA" id="ARBA00022692"/>
    </source>
</evidence>
<reference evidence="7 8" key="1">
    <citation type="submission" date="2024-11" db="EMBL/GenBank/DDBJ databases">
        <title>The Natural Products Discovery Center: Release of the First 8490 Sequenced Strains for Exploring Actinobacteria Biosynthetic Diversity.</title>
        <authorList>
            <person name="Kalkreuter E."/>
            <person name="Kautsar S.A."/>
            <person name="Yang D."/>
            <person name="Bader C.D."/>
            <person name="Teijaro C.N."/>
            <person name="Fluegel L."/>
            <person name="Davis C.M."/>
            <person name="Simpson J.R."/>
            <person name="Lauterbach L."/>
            <person name="Steele A.D."/>
            <person name="Gui C."/>
            <person name="Meng S."/>
            <person name="Li G."/>
            <person name="Viehrig K."/>
            <person name="Ye F."/>
            <person name="Su P."/>
            <person name="Kiefer A.F."/>
            <person name="Nichols A."/>
            <person name="Cepeda A.J."/>
            <person name="Yan W."/>
            <person name="Fan B."/>
            <person name="Jiang Y."/>
            <person name="Adhikari A."/>
            <person name="Zheng C.-J."/>
            <person name="Schuster L."/>
            <person name="Cowan T.M."/>
            <person name="Smanski M.J."/>
            <person name="Chevrette M.G."/>
            <person name="De Carvalho L.P.S."/>
            <person name="Shen B."/>
        </authorList>
    </citation>
    <scope>NUCLEOTIDE SEQUENCE [LARGE SCALE GENOMIC DNA]</scope>
    <source>
        <strain evidence="7 8">NPDC020863</strain>
    </source>
</reference>
<dbReference type="InterPro" id="IPR000537">
    <property type="entry name" value="UbiA_prenyltransferase"/>
</dbReference>
<dbReference type="Proteomes" id="UP001620295">
    <property type="component" value="Unassembled WGS sequence"/>
</dbReference>
<dbReference type="EMBL" id="JBJDQH010000019">
    <property type="protein sequence ID" value="MFK4271608.1"/>
    <property type="molecule type" value="Genomic_DNA"/>
</dbReference>
<dbReference type="InterPro" id="IPR050475">
    <property type="entry name" value="Prenyltransferase_related"/>
</dbReference>
<evidence type="ECO:0000256" key="1">
    <source>
        <dbReference type="ARBA" id="ARBA00004141"/>
    </source>
</evidence>
<evidence type="ECO:0000256" key="4">
    <source>
        <dbReference type="ARBA" id="ARBA00023136"/>
    </source>
</evidence>
<dbReference type="Gene3D" id="1.10.357.140">
    <property type="entry name" value="UbiA prenyltransferase"/>
    <property type="match status" value="1"/>
</dbReference>
<comment type="caution">
    <text evidence="7">The sequence shown here is derived from an EMBL/GenBank/DDBJ whole genome shotgun (WGS) entry which is preliminary data.</text>
</comment>
<evidence type="ECO:0000256" key="5">
    <source>
        <dbReference type="SAM" id="MobiDB-lite"/>
    </source>
</evidence>